<gene>
    <name evidence="1" type="ORF">BN1012_Phect2023</name>
</gene>
<evidence type="ECO:0000313" key="1">
    <source>
        <dbReference type="EMBL" id="CDO60236.1"/>
    </source>
</evidence>
<name>X5MNN0_9HYPH</name>
<keyword evidence="2" id="KW-1185">Reference proteome</keyword>
<reference evidence="1 2" key="1">
    <citation type="journal article" date="2014" name="Front. Genet.">
        <title>Genome and metabolic network of "Candidatus Phaeomarinobacter ectocarpi" Ec32, a new candidate genus of Alphaproteobacteria frequently associated with brown algae.</title>
        <authorList>
            <person name="Dittami S.M."/>
            <person name="Barbeyron T."/>
            <person name="Boyen C."/>
            <person name="Cambefort J."/>
            <person name="Collet G."/>
            <person name="Delage L."/>
            <person name="Gobet A."/>
            <person name="Groisillier A."/>
            <person name="Leblanc C."/>
            <person name="Michel G."/>
            <person name="Scornet D."/>
            <person name="Siegel A."/>
            <person name="Tapia J.E."/>
            <person name="Tonon T."/>
        </authorList>
    </citation>
    <scope>NUCLEOTIDE SEQUENCE [LARGE SCALE GENOMIC DNA]</scope>
    <source>
        <strain evidence="1 2">Ec32</strain>
    </source>
</reference>
<dbReference type="EMBL" id="HG966617">
    <property type="protein sequence ID" value="CDO60236.1"/>
    <property type="molecule type" value="Genomic_DNA"/>
</dbReference>
<organism evidence="1 2">
    <name type="scientific">Candidatus Phaeomarinibacter ectocarpi</name>
    <dbReference type="NCBI Taxonomy" id="1458461"/>
    <lineage>
        <taxon>Bacteria</taxon>
        <taxon>Pseudomonadati</taxon>
        <taxon>Pseudomonadota</taxon>
        <taxon>Alphaproteobacteria</taxon>
        <taxon>Hyphomicrobiales</taxon>
        <taxon>Parvibaculaceae</taxon>
        <taxon>Candidatus Phaeomarinibacter</taxon>
    </lineage>
</organism>
<dbReference type="InterPro" id="IPR006311">
    <property type="entry name" value="TAT_signal"/>
</dbReference>
<dbReference type="PROSITE" id="PS51318">
    <property type="entry name" value="TAT"/>
    <property type="match status" value="1"/>
</dbReference>
<dbReference type="AlphaFoldDB" id="X5MNN0"/>
<sequence length="42" mass="4281">MSAGLDRRHSLGLRAMLLGGLLGANASAPAVGAATYATRQRK</sequence>
<dbReference type="HOGENOM" id="CLU_3248823_0_0_5"/>
<dbReference type="KEGG" id="pect:BN1012_Phect2023"/>
<proteinExistence type="predicted"/>
<accession>X5MNN0</accession>
<evidence type="ECO:0000313" key="2">
    <source>
        <dbReference type="Proteomes" id="UP000032160"/>
    </source>
</evidence>
<dbReference type="Proteomes" id="UP000032160">
    <property type="component" value="Chromosome I"/>
</dbReference>
<protein>
    <submittedName>
        <fullName evidence="1">Uncharacterized protein</fullName>
    </submittedName>
</protein>